<name>A0A453JGK6_AEGTS</name>
<dbReference type="AlphaFoldDB" id="A0A453JGK6"/>
<proteinExistence type="predicted"/>
<dbReference type="Proteomes" id="UP000015105">
    <property type="component" value="Chromosome 5D"/>
</dbReference>
<evidence type="ECO:0000313" key="2">
    <source>
        <dbReference type="Proteomes" id="UP000015105"/>
    </source>
</evidence>
<sequence>MESRYKHGKYPFRSYIPRYLTTPKGCQRLHTPDYHMNQPNTAIIFTQRYAININRVVGQQSHIHANVWRLLPPQGSLFEISLSKPCSPLFCSTIHDYSNEQRINITLVPATKTPLHRTQKFSSCLVGWEFLTLLHSESRESSTDFWLHAT</sequence>
<accession>A0A453JGK6</accession>
<evidence type="ECO:0000313" key="1">
    <source>
        <dbReference type="EnsemblPlants" id="AET5Gv20033000.14"/>
    </source>
</evidence>
<reference evidence="1" key="5">
    <citation type="journal article" date="2021" name="G3 (Bethesda)">
        <title>Aegilops tauschii genome assembly Aet v5.0 features greater sequence contiguity and improved annotation.</title>
        <authorList>
            <person name="Wang L."/>
            <person name="Zhu T."/>
            <person name="Rodriguez J.C."/>
            <person name="Deal K.R."/>
            <person name="Dubcovsky J."/>
            <person name="McGuire P.E."/>
            <person name="Lux T."/>
            <person name="Spannagl M."/>
            <person name="Mayer K.F.X."/>
            <person name="Baldrich P."/>
            <person name="Meyers B.C."/>
            <person name="Huo N."/>
            <person name="Gu Y.Q."/>
            <person name="Zhou H."/>
            <person name="Devos K.M."/>
            <person name="Bennetzen J.L."/>
            <person name="Unver T."/>
            <person name="Budak H."/>
            <person name="Gulick P.J."/>
            <person name="Galiba G."/>
            <person name="Kalapos B."/>
            <person name="Nelson D.R."/>
            <person name="Li P."/>
            <person name="You F.M."/>
            <person name="Luo M.C."/>
            <person name="Dvorak J."/>
        </authorList>
    </citation>
    <scope>NUCLEOTIDE SEQUENCE [LARGE SCALE GENOMIC DNA]</scope>
    <source>
        <strain evidence="1">cv. AL8/78</strain>
    </source>
</reference>
<reference evidence="2" key="2">
    <citation type="journal article" date="2017" name="Nat. Plants">
        <title>The Aegilops tauschii genome reveals multiple impacts of transposons.</title>
        <authorList>
            <person name="Zhao G."/>
            <person name="Zou C."/>
            <person name="Li K."/>
            <person name="Wang K."/>
            <person name="Li T."/>
            <person name="Gao L."/>
            <person name="Zhang X."/>
            <person name="Wang H."/>
            <person name="Yang Z."/>
            <person name="Liu X."/>
            <person name="Jiang W."/>
            <person name="Mao L."/>
            <person name="Kong X."/>
            <person name="Jiao Y."/>
            <person name="Jia J."/>
        </authorList>
    </citation>
    <scope>NUCLEOTIDE SEQUENCE [LARGE SCALE GENOMIC DNA]</scope>
    <source>
        <strain evidence="2">cv. AL8/78</strain>
    </source>
</reference>
<dbReference type="EnsemblPlants" id="AET5Gv20033000.14">
    <property type="protein sequence ID" value="AET5Gv20033000.14"/>
    <property type="gene ID" value="AET5Gv20033000"/>
</dbReference>
<dbReference type="Gramene" id="AET5Gv20033000.14">
    <property type="protein sequence ID" value="AET5Gv20033000.14"/>
    <property type="gene ID" value="AET5Gv20033000"/>
</dbReference>
<reference evidence="1" key="4">
    <citation type="submission" date="2019-03" db="UniProtKB">
        <authorList>
            <consortium name="EnsemblPlants"/>
        </authorList>
    </citation>
    <scope>IDENTIFICATION</scope>
</reference>
<organism evidence="1 2">
    <name type="scientific">Aegilops tauschii subsp. strangulata</name>
    <name type="common">Goatgrass</name>
    <dbReference type="NCBI Taxonomy" id="200361"/>
    <lineage>
        <taxon>Eukaryota</taxon>
        <taxon>Viridiplantae</taxon>
        <taxon>Streptophyta</taxon>
        <taxon>Embryophyta</taxon>
        <taxon>Tracheophyta</taxon>
        <taxon>Spermatophyta</taxon>
        <taxon>Magnoliopsida</taxon>
        <taxon>Liliopsida</taxon>
        <taxon>Poales</taxon>
        <taxon>Poaceae</taxon>
        <taxon>BOP clade</taxon>
        <taxon>Pooideae</taxon>
        <taxon>Triticodae</taxon>
        <taxon>Triticeae</taxon>
        <taxon>Triticinae</taxon>
        <taxon>Aegilops</taxon>
    </lineage>
</organism>
<reference evidence="1" key="3">
    <citation type="journal article" date="2017" name="Nature">
        <title>Genome sequence of the progenitor of the wheat D genome Aegilops tauschii.</title>
        <authorList>
            <person name="Luo M.C."/>
            <person name="Gu Y.Q."/>
            <person name="Puiu D."/>
            <person name="Wang H."/>
            <person name="Twardziok S.O."/>
            <person name="Deal K.R."/>
            <person name="Huo N."/>
            <person name="Zhu T."/>
            <person name="Wang L."/>
            <person name="Wang Y."/>
            <person name="McGuire P.E."/>
            <person name="Liu S."/>
            <person name="Long H."/>
            <person name="Ramasamy R.K."/>
            <person name="Rodriguez J.C."/>
            <person name="Van S.L."/>
            <person name="Yuan L."/>
            <person name="Wang Z."/>
            <person name="Xia Z."/>
            <person name="Xiao L."/>
            <person name="Anderson O.D."/>
            <person name="Ouyang S."/>
            <person name="Liang Y."/>
            <person name="Zimin A.V."/>
            <person name="Pertea G."/>
            <person name="Qi P."/>
            <person name="Bennetzen J.L."/>
            <person name="Dai X."/>
            <person name="Dawson M.W."/>
            <person name="Muller H.G."/>
            <person name="Kugler K."/>
            <person name="Rivarola-Duarte L."/>
            <person name="Spannagl M."/>
            <person name="Mayer K.F.X."/>
            <person name="Lu F.H."/>
            <person name="Bevan M.W."/>
            <person name="Leroy P."/>
            <person name="Li P."/>
            <person name="You F.M."/>
            <person name="Sun Q."/>
            <person name="Liu Z."/>
            <person name="Lyons E."/>
            <person name="Wicker T."/>
            <person name="Salzberg S.L."/>
            <person name="Devos K.M."/>
            <person name="Dvorak J."/>
        </authorList>
    </citation>
    <scope>NUCLEOTIDE SEQUENCE [LARGE SCALE GENOMIC DNA]</scope>
    <source>
        <strain evidence="1">cv. AL8/78</strain>
    </source>
</reference>
<protein>
    <submittedName>
        <fullName evidence="1">Uncharacterized protein</fullName>
    </submittedName>
</protein>
<keyword evidence="2" id="KW-1185">Reference proteome</keyword>
<reference evidence="2" key="1">
    <citation type="journal article" date="2014" name="Science">
        <title>Ancient hybridizations among the ancestral genomes of bread wheat.</title>
        <authorList>
            <consortium name="International Wheat Genome Sequencing Consortium,"/>
            <person name="Marcussen T."/>
            <person name="Sandve S.R."/>
            <person name="Heier L."/>
            <person name="Spannagl M."/>
            <person name="Pfeifer M."/>
            <person name="Jakobsen K.S."/>
            <person name="Wulff B.B."/>
            <person name="Steuernagel B."/>
            <person name="Mayer K.F."/>
            <person name="Olsen O.A."/>
        </authorList>
    </citation>
    <scope>NUCLEOTIDE SEQUENCE [LARGE SCALE GENOMIC DNA]</scope>
    <source>
        <strain evidence="2">cv. AL8/78</strain>
    </source>
</reference>